<protein>
    <submittedName>
        <fullName evidence="1">Uncharacterized protein</fullName>
    </submittedName>
</protein>
<dbReference type="AlphaFoldDB" id="A0A2P2N267"/>
<accession>A0A2P2N267</accession>
<name>A0A2P2N267_RHIMU</name>
<organism evidence="1">
    <name type="scientific">Rhizophora mucronata</name>
    <name type="common">Asiatic mangrove</name>
    <dbReference type="NCBI Taxonomy" id="61149"/>
    <lineage>
        <taxon>Eukaryota</taxon>
        <taxon>Viridiplantae</taxon>
        <taxon>Streptophyta</taxon>
        <taxon>Embryophyta</taxon>
        <taxon>Tracheophyta</taxon>
        <taxon>Spermatophyta</taxon>
        <taxon>Magnoliopsida</taxon>
        <taxon>eudicotyledons</taxon>
        <taxon>Gunneridae</taxon>
        <taxon>Pentapetalae</taxon>
        <taxon>rosids</taxon>
        <taxon>fabids</taxon>
        <taxon>Malpighiales</taxon>
        <taxon>Rhizophoraceae</taxon>
        <taxon>Rhizophora</taxon>
    </lineage>
</organism>
<sequence length="26" mass="3108">MKRVLLIMLHYSVAITEEKADIELKY</sequence>
<evidence type="ECO:0000313" key="1">
    <source>
        <dbReference type="EMBL" id="MBX36560.1"/>
    </source>
</evidence>
<reference evidence="1" key="1">
    <citation type="submission" date="2018-02" db="EMBL/GenBank/DDBJ databases">
        <title>Rhizophora mucronata_Transcriptome.</title>
        <authorList>
            <person name="Meera S.P."/>
            <person name="Sreeshan A."/>
            <person name="Augustine A."/>
        </authorList>
    </citation>
    <scope>NUCLEOTIDE SEQUENCE</scope>
    <source>
        <tissue evidence="1">Leaf</tissue>
    </source>
</reference>
<dbReference type="EMBL" id="GGEC01056076">
    <property type="protein sequence ID" value="MBX36560.1"/>
    <property type="molecule type" value="Transcribed_RNA"/>
</dbReference>
<proteinExistence type="predicted"/>